<reference evidence="1" key="1">
    <citation type="journal article" date="2014" name="Genome Biol. Evol.">
        <title>Pangenome evidence for extensive interdomain horizontal transfer affecting lineage core and shell genes in uncultured planktonic thaumarchaeota and euryarchaeota.</title>
        <authorList>
            <person name="Deschamps P."/>
            <person name="Zivanovic Y."/>
            <person name="Moreira D."/>
            <person name="Rodriguez-Valera F."/>
            <person name="Lopez-Garcia P."/>
        </authorList>
    </citation>
    <scope>NUCLEOTIDE SEQUENCE</scope>
</reference>
<dbReference type="GO" id="GO:0006281">
    <property type="term" value="P:DNA repair"/>
    <property type="evidence" value="ECO:0007669"/>
    <property type="project" value="InterPro"/>
</dbReference>
<proteinExistence type="predicted"/>
<organism evidence="1">
    <name type="scientific">uncultured marine thaumarchaeote KM3_200_B02</name>
    <dbReference type="NCBI Taxonomy" id="1456093"/>
    <lineage>
        <taxon>Archaea</taxon>
        <taxon>Nitrososphaerota</taxon>
        <taxon>environmental samples</taxon>
    </lineage>
</organism>
<accession>A0A075GZK4</accession>
<evidence type="ECO:0000313" key="1">
    <source>
        <dbReference type="EMBL" id="AIF07183.1"/>
    </source>
</evidence>
<dbReference type="EMBL" id="KF900793">
    <property type="protein sequence ID" value="AIF07183.1"/>
    <property type="molecule type" value="Genomic_DNA"/>
</dbReference>
<protein>
    <submittedName>
        <fullName evidence="1">Uncharacterized protein</fullName>
    </submittedName>
</protein>
<dbReference type="Gene3D" id="3.30.1330.70">
    <property type="entry name" value="Holliday junction resolvase RusA"/>
    <property type="match status" value="1"/>
</dbReference>
<dbReference type="AlphaFoldDB" id="A0A075GZK4"/>
<dbReference type="GO" id="GO:0006310">
    <property type="term" value="P:DNA recombination"/>
    <property type="evidence" value="ECO:0007669"/>
    <property type="project" value="InterPro"/>
</dbReference>
<sequence length="155" mass="17720">MIMINLNHTNFEPLNCDISFLNYGDVEPIRVFVRGRIANSVDPRERTLPWKQKIAQAITDERNGVQNPENFYAISVTMQFHPPTHGNSKLDAENYLKPILDATAAGLFADENTNPSEITRFDYDDSNFGRVYFDKRWADSFSDELVIITISQTVS</sequence>
<dbReference type="InterPro" id="IPR036614">
    <property type="entry name" value="RusA-like_sf"/>
</dbReference>
<dbReference type="GO" id="GO:0000287">
    <property type="term" value="F:magnesium ion binding"/>
    <property type="evidence" value="ECO:0007669"/>
    <property type="project" value="InterPro"/>
</dbReference>
<name>A0A075GZK4_9ARCH</name>
<dbReference type="SUPFAM" id="SSF103084">
    <property type="entry name" value="Holliday junction resolvase RusA"/>
    <property type="match status" value="1"/>
</dbReference>